<dbReference type="STRING" id="525257.HMPREF0204_11579"/>
<dbReference type="Proteomes" id="UP000279227">
    <property type="component" value="Chromosome"/>
</dbReference>
<dbReference type="EMBL" id="LR134289">
    <property type="protein sequence ID" value="VEE08843.1"/>
    <property type="molecule type" value="Genomic_DNA"/>
</dbReference>
<name>A0A3S4M1K6_CHRGE</name>
<reference evidence="1 2" key="1">
    <citation type="submission" date="2018-12" db="EMBL/GenBank/DDBJ databases">
        <authorList>
            <consortium name="Pathogen Informatics"/>
        </authorList>
    </citation>
    <scope>NUCLEOTIDE SEQUENCE [LARGE SCALE GENOMIC DNA]</scope>
    <source>
        <strain evidence="1 2">NCTC11432</strain>
    </source>
</reference>
<gene>
    <name evidence="1" type="ORF">NCTC11432_02888</name>
</gene>
<dbReference type="KEGG" id="cgle:NCTC11432_02888"/>
<accession>A0A3S4M1K6</accession>
<evidence type="ECO:0000313" key="1">
    <source>
        <dbReference type="EMBL" id="VEE08843.1"/>
    </source>
</evidence>
<organism evidence="1 2">
    <name type="scientific">Chryseobacterium gleum</name>
    <name type="common">Flavobacterium gleum</name>
    <dbReference type="NCBI Taxonomy" id="250"/>
    <lineage>
        <taxon>Bacteria</taxon>
        <taxon>Pseudomonadati</taxon>
        <taxon>Bacteroidota</taxon>
        <taxon>Flavobacteriia</taxon>
        <taxon>Flavobacteriales</taxon>
        <taxon>Weeksellaceae</taxon>
        <taxon>Chryseobacterium group</taxon>
        <taxon>Chryseobacterium</taxon>
    </lineage>
</organism>
<sequence length="417" mass="49769">MTKIIFLSLILIFNLYFTQNKNKNNYLPPEKLEMILGQNFLLTTYYALRYPEKGFSFNHPVGSAKIYEESLLEKNPKDAKKLLAEIHFNKSGKLNSVQQYSDGFRSIVIYNENALISHIINYYDDYDAVTEYTYDNIGNLKSKYEYNRTDGNLDFRNYTEYQYHIENSNIIVQVYIIEKRTGLNIEKRKLTFDKQQRMTKEERALRIPNKFELKYERIYYYGNSKFPEKVTKKETHNFVGNNKETEVFEYNDNGDLIYNSLDSEPLKFSSVDKTIFNSKNQAERITITKNYSNNLKESPINKNKTHHLLSYDDFGYITYDKEIRNEGDNVFTKSTYQFDKHNNWIELLNQEHIYLTTYGKKDNESFDSNTQYKREISYSDFEEPYTSKLIDTQASEQLKKEYLTKSKFHEKIEILHH</sequence>
<protein>
    <submittedName>
        <fullName evidence="1">Uncharacterized protein</fullName>
    </submittedName>
</protein>
<dbReference type="OrthoDB" id="1258995at2"/>
<evidence type="ECO:0000313" key="2">
    <source>
        <dbReference type="Proteomes" id="UP000279227"/>
    </source>
</evidence>
<dbReference type="GeneID" id="93020041"/>
<dbReference type="RefSeq" id="WP_002976210.1">
    <property type="nucleotide sequence ID" value="NZ_CP068486.1"/>
</dbReference>
<proteinExistence type="predicted"/>
<dbReference type="AlphaFoldDB" id="A0A3S4M1K6"/>